<feature type="transmembrane region" description="Helical" evidence="1">
    <location>
        <begin position="111"/>
        <end position="132"/>
    </location>
</feature>
<accession>A0ABS1X6L2</accession>
<evidence type="ECO:0000256" key="1">
    <source>
        <dbReference type="SAM" id="Phobius"/>
    </source>
</evidence>
<keyword evidence="1" id="KW-0812">Transmembrane</keyword>
<keyword evidence="1" id="KW-0472">Membrane</keyword>
<keyword evidence="5" id="KW-1185">Reference proteome</keyword>
<evidence type="ECO:0000313" key="5">
    <source>
        <dbReference type="Proteomes" id="UP000661077"/>
    </source>
</evidence>
<feature type="domain" description="FecR N-terminal" evidence="3">
    <location>
        <begin position="16"/>
        <end position="56"/>
    </location>
</feature>
<organism evidence="4 5">
    <name type="scientific">Steroidobacter gossypii</name>
    <dbReference type="NCBI Taxonomy" id="2805490"/>
    <lineage>
        <taxon>Bacteria</taxon>
        <taxon>Pseudomonadati</taxon>
        <taxon>Pseudomonadota</taxon>
        <taxon>Gammaproteobacteria</taxon>
        <taxon>Steroidobacterales</taxon>
        <taxon>Steroidobacteraceae</taxon>
        <taxon>Steroidobacter</taxon>
    </lineage>
</organism>
<keyword evidence="1" id="KW-1133">Transmembrane helix</keyword>
<dbReference type="InterPro" id="IPR032623">
    <property type="entry name" value="FecR_N"/>
</dbReference>
<reference evidence="4 5" key="1">
    <citation type="journal article" date="2021" name="Int. J. Syst. Evol. Microbiol.">
        <title>Steroidobacter gossypii sp. nov., isolated from soil of cotton cropping field.</title>
        <authorList>
            <person name="Huang R."/>
            <person name="Yang S."/>
            <person name="Zhen C."/>
            <person name="Liu W."/>
        </authorList>
    </citation>
    <scope>NUCLEOTIDE SEQUENCE [LARGE SCALE GENOMIC DNA]</scope>
    <source>
        <strain evidence="4 5">S1-65</strain>
    </source>
</reference>
<gene>
    <name evidence="4" type="ORF">JM946_29395</name>
</gene>
<evidence type="ECO:0000313" key="4">
    <source>
        <dbReference type="EMBL" id="MBM0108866.1"/>
    </source>
</evidence>
<proteinExistence type="predicted"/>
<dbReference type="Gene3D" id="2.60.120.1440">
    <property type="match status" value="1"/>
</dbReference>
<feature type="domain" description="FecR protein" evidence="2">
    <location>
        <begin position="139"/>
        <end position="230"/>
    </location>
</feature>
<evidence type="ECO:0000259" key="3">
    <source>
        <dbReference type="Pfam" id="PF16220"/>
    </source>
</evidence>
<dbReference type="PANTHER" id="PTHR30273:SF2">
    <property type="entry name" value="PROTEIN FECR"/>
    <property type="match status" value="1"/>
</dbReference>
<dbReference type="Proteomes" id="UP000661077">
    <property type="component" value="Unassembled WGS sequence"/>
</dbReference>
<dbReference type="PIRSF" id="PIRSF018266">
    <property type="entry name" value="FecR"/>
    <property type="match status" value="1"/>
</dbReference>
<dbReference type="InterPro" id="IPR012373">
    <property type="entry name" value="Ferrdict_sens_TM"/>
</dbReference>
<dbReference type="Pfam" id="PF04773">
    <property type="entry name" value="FecR"/>
    <property type="match status" value="1"/>
</dbReference>
<protein>
    <submittedName>
        <fullName evidence="4">FecR domain-containing protein</fullName>
    </submittedName>
</protein>
<dbReference type="Pfam" id="PF16220">
    <property type="entry name" value="DUF4880"/>
    <property type="match status" value="1"/>
</dbReference>
<dbReference type="EMBL" id="JAEVLS010000011">
    <property type="protein sequence ID" value="MBM0108866.1"/>
    <property type="molecule type" value="Genomic_DNA"/>
</dbReference>
<sequence length="359" mass="39109">MSRRSVSADFNQQIYEEACDWFVDMRMGDVDAAGRQRFDAWVRKSPEHLRAYLEVSEIWDDAPLVDSSAQLSSTDLIARARKAGADVVALNGAARTPTTAVRSPSAVRVRLRLAAAATIAFIAIAVGSLIGYEHWREPTYSTGIGEQRSVVLEDGSRAQLNSRTRLKVLFTERARHIELLEGQALFNVAKNPQRPFVVTSGDFSVRAVGTVFDVDRKQSGTTVTVLEGRVAVSSLAEMRPEIAPVPGIEVAPPQVFVDAGEQLRTNASSTAQPAPANVAAATAWTRGSLVLSGSRLGDVVEEFNRHNERPLIIADPSLAEMRISGVYASTDPTLLIEFLREQPALRVEERESSVVIGSR</sequence>
<comment type="caution">
    <text evidence="4">The sequence shown here is derived from an EMBL/GenBank/DDBJ whole genome shotgun (WGS) entry which is preliminary data.</text>
</comment>
<name>A0ABS1X6L2_9GAMM</name>
<dbReference type="InterPro" id="IPR006860">
    <property type="entry name" value="FecR"/>
</dbReference>
<dbReference type="PANTHER" id="PTHR30273">
    <property type="entry name" value="PERIPLASMIC SIGNAL SENSOR AND SIGMA FACTOR ACTIVATOR FECR-RELATED"/>
    <property type="match status" value="1"/>
</dbReference>
<dbReference type="RefSeq" id="WP_203171039.1">
    <property type="nucleotide sequence ID" value="NZ_JAEVLS010000011.1"/>
</dbReference>
<evidence type="ECO:0000259" key="2">
    <source>
        <dbReference type="Pfam" id="PF04773"/>
    </source>
</evidence>